<dbReference type="Pfam" id="PF13242">
    <property type="entry name" value="Hydrolase_like"/>
    <property type="match status" value="1"/>
</dbReference>
<dbReference type="NCBIfam" id="TIGR01456">
    <property type="entry name" value="CECR5"/>
    <property type="match status" value="1"/>
</dbReference>
<dbReference type="Pfam" id="PF13344">
    <property type="entry name" value="Hydrolase_6"/>
    <property type="match status" value="1"/>
</dbReference>
<evidence type="ECO:0000313" key="1">
    <source>
        <dbReference type="EMBL" id="EGS22937.1"/>
    </source>
</evidence>
<dbReference type="PANTHER" id="PTHR14269:SF57">
    <property type="entry name" value="SUPERFAMILY HYDROLASE, PUTATIVE (AFU_ORTHOLOGUE AFUA_2G02580)-RELATED"/>
    <property type="match status" value="1"/>
</dbReference>
<dbReference type="eggNOG" id="KOG1618">
    <property type="taxonomic scope" value="Eukaryota"/>
</dbReference>
<reference evidence="1 2" key="1">
    <citation type="journal article" date="2011" name="Cell">
        <title>Insight into structure and assembly of the nuclear pore complex by utilizing the genome of a eukaryotic thermophile.</title>
        <authorList>
            <person name="Amlacher S."/>
            <person name="Sarges P."/>
            <person name="Flemming D."/>
            <person name="van Noort V."/>
            <person name="Kunze R."/>
            <person name="Devos D.P."/>
            <person name="Arumugam M."/>
            <person name="Bork P."/>
            <person name="Hurt E."/>
        </authorList>
    </citation>
    <scope>NUCLEOTIDE SEQUENCE [LARGE SCALE GENOMIC DNA]</scope>
    <source>
        <strain evidence="2">DSM 1495 / CBS 144.50 / IMI 039719</strain>
    </source>
</reference>
<dbReference type="STRING" id="759272.G0S1M7"/>
<dbReference type="EMBL" id="GL988039">
    <property type="protein sequence ID" value="EGS22937.1"/>
    <property type="molecule type" value="Genomic_DNA"/>
</dbReference>
<dbReference type="OMA" id="HDKRMLV"/>
<dbReference type="InterPro" id="IPR023214">
    <property type="entry name" value="HAD_sf"/>
</dbReference>
<gene>
    <name evidence="1" type="ORF">CTHT_0014160</name>
</gene>
<evidence type="ECO:0000313" key="2">
    <source>
        <dbReference type="Proteomes" id="UP000008066"/>
    </source>
</evidence>
<protein>
    <submittedName>
        <fullName evidence="1">Uncharacterized protein</fullName>
    </submittedName>
</protein>
<dbReference type="GeneID" id="18255454"/>
<proteinExistence type="predicted"/>
<dbReference type="SUPFAM" id="SSF56784">
    <property type="entry name" value="HAD-like"/>
    <property type="match status" value="1"/>
</dbReference>
<dbReference type="AlphaFoldDB" id="G0S1M7"/>
<accession>G0S1M7</accession>
<dbReference type="InterPro" id="IPR050324">
    <property type="entry name" value="CDP-alcohol_PTase-I"/>
</dbReference>
<dbReference type="InterPro" id="IPR036412">
    <property type="entry name" value="HAD-like_sf"/>
</dbReference>
<organism evidence="2">
    <name type="scientific">Chaetomium thermophilum (strain DSM 1495 / CBS 144.50 / IMI 039719)</name>
    <name type="common">Thermochaetoides thermophila</name>
    <dbReference type="NCBI Taxonomy" id="759272"/>
    <lineage>
        <taxon>Eukaryota</taxon>
        <taxon>Fungi</taxon>
        <taxon>Dikarya</taxon>
        <taxon>Ascomycota</taxon>
        <taxon>Pezizomycotina</taxon>
        <taxon>Sordariomycetes</taxon>
        <taxon>Sordariomycetidae</taxon>
        <taxon>Sordariales</taxon>
        <taxon>Chaetomiaceae</taxon>
        <taxon>Thermochaetoides</taxon>
    </lineage>
</organism>
<dbReference type="NCBIfam" id="TIGR01460">
    <property type="entry name" value="HAD-SF-IIA"/>
    <property type="match status" value="1"/>
</dbReference>
<dbReference type="OrthoDB" id="270009at2759"/>
<name>G0S1M7_CHATD</name>
<dbReference type="PANTHER" id="PTHR14269">
    <property type="entry name" value="CDP-DIACYLGLYCEROL--GLYCEROL-3-PHOSPHATE 3-PHOSPHATIDYLTRANSFERASE-RELATED"/>
    <property type="match status" value="1"/>
</dbReference>
<dbReference type="RefSeq" id="XP_006691929.1">
    <property type="nucleotide sequence ID" value="XM_006691866.1"/>
</dbReference>
<dbReference type="KEGG" id="cthr:CTHT_0014160"/>
<keyword evidence="2" id="KW-1185">Reference proteome</keyword>
<dbReference type="InterPro" id="IPR006353">
    <property type="entry name" value="HAD-SF_hydro_IIA_CECR5"/>
</dbReference>
<dbReference type="Proteomes" id="UP000008066">
    <property type="component" value="Unassembled WGS sequence"/>
</dbReference>
<dbReference type="GO" id="GO:0046474">
    <property type="term" value="P:glycerophospholipid biosynthetic process"/>
    <property type="evidence" value="ECO:0007669"/>
    <property type="project" value="TreeGrafter"/>
</dbReference>
<sequence>MQARRDQNLLRLPLPSNGVLLHVSRPIPGAPETLQFLSDNNIPFILLTNGGGKHELDRVKNLSDELGVHLTTDNFVQSHTPFQELLDGPDGLREKTVLVTGSDYNRCRNIFQAYGFRRVVTVGDIFNADKSIFPFSPPNFEGSGGPCPLPAPLYQPPERTHSDTSLPITSTLKIDAIFVLNDPRDWALDLQVITDILLSHRGYVGTYSPLNNNPSLPNNGWQQDGQPPIYFSNSDLLWAARYHLPRLGQGAFQAALEGLWRRITGGAELQNVTRYGKPFANTYRYAEGVLADHRAETLRKMGIKLVDECGEGECGKKGHPPLKRVYMVGDNPESDIAGANSYASKEGTEWVSVLVRTGVWKPEMGRKLDGVHKPKQIVKDVREGVRWALEKEGWKGKEL</sequence>
<dbReference type="Gene3D" id="3.40.50.1000">
    <property type="entry name" value="HAD superfamily/HAD-like"/>
    <property type="match status" value="2"/>
</dbReference>
<dbReference type="HOGENOM" id="CLU_030880_1_0_1"/>
<dbReference type="GO" id="GO:0005739">
    <property type="term" value="C:mitochondrion"/>
    <property type="evidence" value="ECO:0007669"/>
    <property type="project" value="TreeGrafter"/>
</dbReference>
<dbReference type="InterPro" id="IPR006357">
    <property type="entry name" value="HAD-SF_hydro_IIA"/>
</dbReference>